<dbReference type="SUPFAM" id="SSF53850">
    <property type="entry name" value="Periplasmic binding protein-like II"/>
    <property type="match status" value="1"/>
</dbReference>
<dbReference type="PANTHER" id="PTHR30537:SF26">
    <property type="entry name" value="GLYCINE CLEAVAGE SYSTEM TRANSCRIPTIONAL ACTIVATOR"/>
    <property type="match status" value="1"/>
</dbReference>
<dbReference type="PRINTS" id="PR00039">
    <property type="entry name" value="HTHLYSR"/>
</dbReference>
<proteinExistence type="inferred from homology"/>
<evidence type="ECO:0000256" key="2">
    <source>
        <dbReference type="ARBA" id="ARBA00023015"/>
    </source>
</evidence>
<keyword evidence="7" id="KW-1185">Reference proteome</keyword>
<name>A0A160FP72_9BURK</name>
<evidence type="ECO:0000256" key="1">
    <source>
        <dbReference type="ARBA" id="ARBA00009437"/>
    </source>
</evidence>
<keyword evidence="2" id="KW-0805">Transcription regulation</keyword>
<sequence>MRRKVPSTAALTVFEAAARNQSFTKAADELAITQSAVCRQVAALESFLGVKLFQRSRRGVALTEAGASYSQQVTARLDDVERDTLELMSKGAAGGTLELAVVPTFATKWLLPRMGSFTAQYPGIAVNLTARTRPFLFDDTRLDAAIYAGEATWPGTEGHFLMRENLIAVCCPGLMPSQKRAASAEWFRCTLLQQSTRPYAWRHWFLSCGMQIEGDMAGPRFELFSMITEAAIQGMGVALIPPFLIEDELRRELLVQIVDHAYLSDRSYYLTYPEQKASNAALTAFRSWLESQARDYREPVGLG</sequence>
<comment type="similarity">
    <text evidence="1">Belongs to the LysR transcriptional regulatory family.</text>
</comment>
<dbReference type="Gene3D" id="3.40.190.10">
    <property type="entry name" value="Periplasmic binding protein-like II"/>
    <property type="match status" value="2"/>
</dbReference>
<dbReference type="GO" id="GO:0003700">
    <property type="term" value="F:DNA-binding transcription factor activity"/>
    <property type="evidence" value="ECO:0007669"/>
    <property type="project" value="InterPro"/>
</dbReference>
<evidence type="ECO:0000256" key="4">
    <source>
        <dbReference type="ARBA" id="ARBA00023163"/>
    </source>
</evidence>
<dbReference type="AlphaFoldDB" id="A0A160FP72"/>
<dbReference type="Pfam" id="PF00126">
    <property type="entry name" value="HTH_1"/>
    <property type="match status" value="1"/>
</dbReference>
<dbReference type="GO" id="GO:0006351">
    <property type="term" value="P:DNA-templated transcription"/>
    <property type="evidence" value="ECO:0007669"/>
    <property type="project" value="TreeGrafter"/>
</dbReference>
<dbReference type="SUPFAM" id="SSF46785">
    <property type="entry name" value="Winged helix' DNA-binding domain"/>
    <property type="match status" value="1"/>
</dbReference>
<dbReference type="Gene3D" id="1.10.10.10">
    <property type="entry name" value="Winged helix-like DNA-binding domain superfamily/Winged helix DNA-binding domain"/>
    <property type="match status" value="1"/>
</dbReference>
<keyword evidence="3" id="KW-0238">DNA-binding</keyword>
<dbReference type="STRING" id="1804984.AYM40_07420"/>
<organism evidence="6 7">
    <name type="scientific">Paraburkholderia phytofirmans OLGA172</name>
    <dbReference type="NCBI Taxonomy" id="1417228"/>
    <lineage>
        <taxon>Bacteria</taxon>
        <taxon>Pseudomonadati</taxon>
        <taxon>Pseudomonadota</taxon>
        <taxon>Betaproteobacteria</taxon>
        <taxon>Burkholderiales</taxon>
        <taxon>Burkholderiaceae</taxon>
        <taxon>Paraburkholderia</taxon>
    </lineage>
</organism>
<dbReference type="EMBL" id="CP014578">
    <property type="protein sequence ID" value="ANB74599.1"/>
    <property type="molecule type" value="Genomic_DNA"/>
</dbReference>
<reference evidence="6 7" key="1">
    <citation type="journal article" date="2016" name="Gene">
        <title>PacBio SMRT assembly of a complex multi-replicon genome reveals chlorocatechol degradative operon in a region of genome plasticity.</title>
        <authorList>
            <person name="Ricker N."/>
            <person name="Shen S.Y."/>
            <person name="Goordial J."/>
            <person name="Jin S."/>
            <person name="Fulthorpe R.R."/>
        </authorList>
    </citation>
    <scope>NUCLEOTIDE SEQUENCE [LARGE SCALE GENOMIC DNA]</scope>
    <source>
        <strain evidence="6 7">OLGA172</strain>
    </source>
</reference>
<dbReference type="RefSeq" id="WP_063497897.1">
    <property type="nucleotide sequence ID" value="NZ_CP014578.1"/>
</dbReference>
<dbReference type="InterPro" id="IPR036388">
    <property type="entry name" value="WH-like_DNA-bd_sf"/>
</dbReference>
<evidence type="ECO:0000313" key="6">
    <source>
        <dbReference type="EMBL" id="ANB74599.1"/>
    </source>
</evidence>
<dbReference type="CDD" id="cd08481">
    <property type="entry name" value="PBP2_GcdR_like"/>
    <property type="match status" value="1"/>
</dbReference>
<dbReference type="FunFam" id="1.10.10.10:FF:000038">
    <property type="entry name" value="Glycine cleavage system transcriptional activator"/>
    <property type="match status" value="1"/>
</dbReference>
<dbReference type="InterPro" id="IPR036390">
    <property type="entry name" value="WH_DNA-bd_sf"/>
</dbReference>
<dbReference type="InterPro" id="IPR000847">
    <property type="entry name" value="LysR_HTH_N"/>
</dbReference>
<keyword evidence="4" id="KW-0804">Transcription</keyword>
<feature type="domain" description="HTH lysR-type" evidence="5">
    <location>
        <begin position="6"/>
        <end position="63"/>
    </location>
</feature>
<dbReference type="OrthoDB" id="9178397at2"/>
<evidence type="ECO:0000256" key="3">
    <source>
        <dbReference type="ARBA" id="ARBA00023125"/>
    </source>
</evidence>
<accession>A0A160FP72</accession>
<dbReference type="GO" id="GO:0043565">
    <property type="term" value="F:sequence-specific DNA binding"/>
    <property type="evidence" value="ECO:0007669"/>
    <property type="project" value="TreeGrafter"/>
</dbReference>
<evidence type="ECO:0000313" key="7">
    <source>
        <dbReference type="Proteomes" id="UP000076852"/>
    </source>
</evidence>
<dbReference type="KEGG" id="buz:AYM40_07420"/>
<dbReference type="Pfam" id="PF03466">
    <property type="entry name" value="LysR_substrate"/>
    <property type="match status" value="1"/>
</dbReference>
<dbReference type="Proteomes" id="UP000076852">
    <property type="component" value="Chromosome 1"/>
</dbReference>
<protein>
    <submittedName>
        <fullName evidence="6">LysR family transcriptional regulator</fullName>
    </submittedName>
</protein>
<gene>
    <name evidence="6" type="ORF">AYM40_07420</name>
</gene>
<dbReference type="PROSITE" id="PS50931">
    <property type="entry name" value="HTH_LYSR"/>
    <property type="match status" value="1"/>
</dbReference>
<dbReference type="InterPro" id="IPR058163">
    <property type="entry name" value="LysR-type_TF_proteobact-type"/>
</dbReference>
<dbReference type="InterPro" id="IPR005119">
    <property type="entry name" value="LysR_subst-bd"/>
</dbReference>
<dbReference type="PANTHER" id="PTHR30537">
    <property type="entry name" value="HTH-TYPE TRANSCRIPTIONAL REGULATOR"/>
    <property type="match status" value="1"/>
</dbReference>
<evidence type="ECO:0000259" key="5">
    <source>
        <dbReference type="PROSITE" id="PS50931"/>
    </source>
</evidence>